<dbReference type="InterPro" id="IPR000163">
    <property type="entry name" value="Prohibitin"/>
</dbReference>
<feature type="domain" description="Band 7" evidence="3">
    <location>
        <begin position="47"/>
        <end position="213"/>
    </location>
</feature>
<dbReference type="GO" id="GO:0016020">
    <property type="term" value="C:membrane"/>
    <property type="evidence" value="ECO:0007669"/>
    <property type="project" value="UniProtKB-SubCell"/>
</dbReference>
<proteinExistence type="predicted"/>
<keyword evidence="2" id="KW-0472">Membrane</keyword>
<gene>
    <name evidence="4" type="ORF">DF183_06790</name>
</gene>
<dbReference type="SMART" id="SM00244">
    <property type="entry name" value="PHB"/>
    <property type="match status" value="1"/>
</dbReference>
<keyword evidence="2" id="KW-1133">Transmembrane helix</keyword>
<name>A0A2U2BKC1_ALCFA</name>
<dbReference type="InterPro" id="IPR036013">
    <property type="entry name" value="Band_7/SPFH_dom_sf"/>
</dbReference>
<comment type="subcellular location">
    <subcellularLocation>
        <location evidence="1">Membrane</location>
        <topology evidence="1">Single-pass membrane protein</topology>
    </subcellularLocation>
</comment>
<evidence type="ECO:0000256" key="1">
    <source>
        <dbReference type="ARBA" id="ARBA00004167"/>
    </source>
</evidence>
<dbReference type="PANTHER" id="PTHR42911">
    <property type="entry name" value="MODULATOR OF FTSH PROTEASE HFLC"/>
    <property type="match status" value="1"/>
</dbReference>
<dbReference type="EMBL" id="QEXO01000002">
    <property type="protein sequence ID" value="PWE14429.1"/>
    <property type="molecule type" value="Genomic_DNA"/>
</dbReference>
<reference evidence="4 5" key="1">
    <citation type="submission" date="2018-05" db="EMBL/GenBank/DDBJ databases">
        <title>Genome Sequence of an Efficient Indole-Degrading Bacterium, Alcaligenes sp.YBY.</title>
        <authorList>
            <person name="Yang B."/>
        </authorList>
    </citation>
    <scope>NUCLEOTIDE SEQUENCE [LARGE SCALE GENOMIC DNA]</scope>
    <source>
        <strain evidence="4 5">YBY</strain>
    </source>
</reference>
<dbReference type="SUPFAM" id="SSF117892">
    <property type="entry name" value="Band 7/SPFH domain"/>
    <property type="match status" value="1"/>
</dbReference>
<organism evidence="4 5">
    <name type="scientific">Alcaligenes faecalis</name>
    <dbReference type="NCBI Taxonomy" id="511"/>
    <lineage>
        <taxon>Bacteria</taxon>
        <taxon>Pseudomonadati</taxon>
        <taxon>Pseudomonadota</taxon>
        <taxon>Betaproteobacteria</taxon>
        <taxon>Burkholderiales</taxon>
        <taxon>Alcaligenaceae</taxon>
        <taxon>Alcaligenes</taxon>
    </lineage>
</organism>
<evidence type="ECO:0000259" key="3">
    <source>
        <dbReference type="SMART" id="SM00244"/>
    </source>
</evidence>
<evidence type="ECO:0000313" key="4">
    <source>
        <dbReference type="EMBL" id="PWE14429.1"/>
    </source>
</evidence>
<dbReference type="CDD" id="cd03401">
    <property type="entry name" value="SPFH_prohibitin"/>
    <property type="match status" value="1"/>
</dbReference>
<evidence type="ECO:0000256" key="2">
    <source>
        <dbReference type="SAM" id="Phobius"/>
    </source>
</evidence>
<dbReference type="Pfam" id="PF01145">
    <property type="entry name" value="Band_7"/>
    <property type="match status" value="1"/>
</dbReference>
<dbReference type="Proteomes" id="UP000245216">
    <property type="component" value="Unassembled WGS sequence"/>
</dbReference>
<keyword evidence="2" id="KW-0812">Transmembrane</keyword>
<dbReference type="PANTHER" id="PTHR42911:SF2">
    <property type="entry name" value="PROHIBITIN FAMILY PROTEIN"/>
    <property type="match status" value="1"/>
</dbReference>
<feature type="transmembrane region" description="Helical" evidence="2">
    <location>
        <begin position="30"/>
        <end position="52"/>
    </location>
</feature>
<dbReference type="InterPro" id="IPR001107">
    <property type="entry name" value="Band_7"/>
</dbReference>
<dbReference type="Gene3D" id="3.30.479.30">
    <property type="entry name" value="Band 7 domain"/>
    <property type="match status" value="1"/>
</dbReference>
<dbReference type="AlphaFoldDB" id="A0A2U2BKC1"/>
<dbReference type="RefSeq" id="WP_081251567.1">
    <property type="nucleotide sequence ID" value="NZ_CP021079.1"/>
</dbReference>
<comment type="caution">
    <text evidence="4">The sequence shown here is derived from an EMBL/GenBank/DDBJ whole genome shotgun (WGS) entry which is preliminary data.</text>
</comment>
<sequence length="307" mass="33828">MSTDKNPFTKLAAKTKPEGGTTNYSKGLSFLGAAVVIFLILIVASMGSFLQVDQGERGVVLRNGKLVRVADPGLDFKVPFFDTVRKISVRDHTVRMQLEAYSFDQQSASMVASVTYRVPETDVAQLYSEYGSLEALEARLLERKALDVIKNVFGKYTAAQSIQNREKLGADINEAMRVTLESAPLQMMGVQVEEVSFSKAYEQSIENRMLAQVQIETTRQQKETASIQAEIQVVQAEAEARAQRERYMAEADGIRLRGEAEAKAISAKAQALAQNTNLVNLNAVEKWDGKLPESLVPGSAMPFIGLR</sequence>
<reference evidence="4 5" key="2">
    <citation type="submission" date="2018-05" db="EMBL/GenBank/DDBJ databases">
        <authorList>
            <person name="Lanie J.A."/>
            <person name="Ng W.-L."/>
            <person name="Kazmierczak K.M."/>
            <person name="Andrzejewski T.M."/>
            <person name="Davidsen T.M."/>
            <person name="Wayne K.J."/>
            <person name="Tettelin H."/>
            <person name="Glass J.I."/>
            <person name="Rusch D."/>
            <person name="Podicherti R."/>
            <person name="Tsui H.-C.T."/>
            <person name="Winkler M.E."/>
        </authorList>
    </citation>
    <scope>NUCLEOTIDE SEQUENCE [LARGE SCALE GENOMIC DNA]</scope>
    <source>
        <strain evidence="4 5">YBY</strain>
    </source>
</reference>
<protein>
    <submittedName>
        <fullName evidence="4">Band 7 protein</fullName>
    </submittedName>
</protein>
<evidence type="ECO:0000313" key="5">
    <source>
        <dbReference type="Proteomes" id="UP000245216"/>
    </source>
</evidence>
<accession>A0A2U2BKC1</accession>
<dbReference type="STRING" id="511.UZ73_05745"/>